<dbReference type="RefSeq" id="WP_126535441.1">
    <property type="nucleotide sequence ID" value="NZ_BSPM01000008.1"/>
</dbReference>
<dbReference type="InterPro" id="IPR037053">
    <property type="entry name" value="Phage_tail_collar_dom_sf"/>
</dbReference>
<dbReference type="OrthoDB" id="9810174at2"/>
<dbReference type="InterPro" id="IPR011083">
    <property type="entry name" value="Phage_tail_collar_dom"/>
</dbReference>
<accession>A0A4R6RNN5</accession>
<sequence>MESVVGEIRPFAGKFAPQSWLMCDGSELQIQTYQVLYSLLGVTYGGNGYTTFKLPDLRGRLAVGQGTGPGLKQRVLGVSGGGSKVQLRQDQIAIHRHFVTVSGDGGTTDTPSGGAVLAVPGARPDGTIYAYVPGSAAGITKQFLDPTTVGASAGGSQPHDNIMPYQAVSFIICYEGLYPDRP</sequence>
<gene>
    <name evidence="2" type="ORF">EDD54_1331</name>
</gene>
<protein>
    <submittedName>
        <fullName evidence="2">Microcystin-dependent protein</fullName>
    </submittedName>
</protein>
<reference evidence="2 3" key="1">
    <citation type="submission" date="2019-03" db="EMBL/GenBank/DDBJ databases">
        <title>Genomic Encyclopedia of Type Strains, Phase IV (KMG-IV): sequencing the most valuable type-strain genomes for metagenomic binning, comparative biology and taxonomic classification.</title>
        <authorList>
            <person name="Goeker M."/>
        </authorList>
    </citation>
    <scope>NUCLEOTIDE SEQUENCE [LARGE SCALE GENOMIC DNA]</scope>
    <source>
        <strain evidence="2 3">DSM 102969</strain>
    </source>
</reference>
<dbReference type="SUPFAM" id="SSF88874">
    <property type="entry name" value="Receptor-binding domain of short tail fibre protein gp12"/>
    <property type="match status" value="1"/>
</dbReference>
<proteinExistence type="predicted"/>
<evidence type="ECO:0000259" key="1">
    <source>
        <dbReference type="Pfam" id="PF07484"/>
    </source>
</evidence>
<dbReference type="AlphaFoldDB" id="A0A4R6RNN5"/>
<feature type="domain" description="Phage tail collar" evidence="1">
    <location>
        <begin position="6"/>
        <end position="61"/>
    </location>
</feature>
<dbReference type="Gene3D" id="3.90.1340.10">
    <property type="entry name" value="Phage tail collar domain"/>
    <property type="match status" value="1"/>
</dbReference>
<name>A0A4R6RNN5_9HYPH</name>
<dbReference type="Pfam" id="PF07484">
    <property type="entry name" value="Collar"/>
    <property type="match status" value="1"/>
</dbReference>
<evidence type="ECO:0000313" key="2">
    <source>
        <dbReference type="EMBL" id="TDP87436.1"/>
    </source>
</evidence>
<comment type="caution">
    <text evidence="2">The sequence shown here is derived from an EMBL/GenBank/DDBJ whole genome shotgun (WGS) entry which is preliminary data.</text>
</comment>
<evidence type="ECO:0000313" key="3">
    <source>
        <dbReference type="Proteomes" id="UP000294547"/>
    </source>
</evidence>
<keyword evidence="3" id="KW-1185">Reference proteome</keyword>
<dbReference type="EMBL" id="SNXY01000006">
    <property type="protein sequence ID" value="TDP87436.1"/>
    <property type="molecule type" value="Genomic_DNA"/>
</dbReference>
<organism evidence="2 3">
    <name type="scientific">Oharaeibacter diazotrophicus</name>
    <dbReference type="NCBI Taxonomy" id="1920512"/>
    <lineage>
        <taxon>Bacteria</taxon>
        <taxon>Pseudomonadati</taxon>
        <taxon>Pseudomonadota</taxon>
        <taxon>Alphaproteobacteria</taxon>
        <taxon>Hyphomicrobiales</taxon>
        <taxon>Pleomorphomonadaceae</taxon>
        <taxon>Oharaeibacter</taxon>
    </lineage>
</organism>
<dbReference type="Proteomes" id="UP000294547">
    <property type="component" value="Unassembled WGS sequence"/>
</dbReference>